<dbReference type="AlphaFoldDB" id="E4YF67"/>
<organism evidence="2">
    <name type="scientific">Oikopleura dioica</name>
    <name type="common">Tunicate</name>
    <dbReference type="NCBI Taxonomy" id="34765"/>
    <lineage>
        <taxon>Eukaryota</taxon>
        <taxon>Metazoa</taxon>
        <taxon>Chordata</taxon>
        <taxon>Tunicata</taxon>
        <taxon>Appendicularia</taxon>
        <taxon>Copelata</taxon>
        <taxon>Oikopleuridae</taxon>
        <taxon>Oikopleura</taxon>
    </lineage>
</organism>
<feature type="region of interest" description="Disordered" evidence="1">
    <location>
        <begin position="1"/>
        <end position="29"/>
    </location>
</feature>
<dbReference type="Proteomes" id="UP000011014">
    <property type="component" value="Unassembled WGS sequence"/>
</dbReference>
<gene>
    <name evidence="2" type="ORF">GSOID_T00024151001</name>
</gene>
<evidence type="ECO:0000256" key="1">
    <source>
        <dbReference type="SAM" id="MobiDB-lite"/>
    </source>
</evidence>
<sequence>MSSSLPGGSGHSDLLRSPSDHGEAFRGNLGYRQMSEDSLDIECHSDFHSSGSFCSTAALRSNSTSYVCGKQHNT</sequence>
<accession>E4YF67</accession>
<evidence type="ECO:0000313" key="2">
    <source>
        <dbReference type="EMBL" id="CBY34154.1"/>
    </source>
</evidence>
<proteinExistence type="predicted"/>
<protein>
    <submittedName>
        <fullName evidence="2">Uncharacterized protein</fullName>
    </submittedName>
</protein>
<dbReference type="EMBL" id="FN654479">
    <property type="protein sequence ID" value="CBY34154.1"/>
    <property type="molecule type" value="Genomic_DNA"/>
</dbReference>
<reference evidence="2" key="1">
    <citation type="journal article" date="2010" name="Science">
        <title>Plasticity of animal genome architecture unmasked by rapid evolution of a pelagic tunicate.</title>
        <authorList>
            <person name="Denoeud F."/>
            <person name="Henriet S."/>
            <person name="Mungpakdee S."/>
            <person name="Aury J.M."/>
            <person name="Da Silva C."/>
            <person name="Brinkmann H."/>
            <person name="Mikhaleva J."/>
            <person name="Olsen L.C."/>
            <person name="Jubin C."/>
            <person name="Canestro C."/>
            <person name="Bouquet J.M."/>
            <person name="Danks G."/>
            <person name="Poulain J."/>
            <person name="Campsteijn C."/>
            <person name="Adamski M."/>
            <person name="Cross I."/>
            <person name="Yadetie F."/>
            <person name="Muffato M."/>
            <person name="Louis A."/>
            <person name="Butcher S."/>
            <person name="Tsagkogeorga G."/>
            <person name="Konrad A."/>
            <person name="Singh S."/>
            <person name="Jensen M.F."/>
            <person name="Cong E.H."/>
            <person name="Eikeseth-Otteraa H."/>
            <person name="Noel B."/>
            <person name="Anthouard V."/>
            <person name="Porcel B.M."/>
            <person name="Kachouri-Lafond R."/>
            <person name="Nishino A."/>
            <person name="Ugolini M."/>
            <person name="Chourrout P."/>
            <person name="Nishida H."/>
            <person name="Aasland R."/>
            <person name="Huzurbazar S."/>
            <person name="Westhof E."/>
            <person name="Delsuc F."/>
            <person name="Lehrach H."/>
            <person name="Reinhardt R."/>
            <person name="Weissenbach J."/>
            <person name="Roy S.W."/>
            <person name="Artiguenave F."/>
            <person name="Postlethwait J.H."/>
            <person name="Manak J.R."/>
            <person name="Thompson E.M."/>
            <person name="Jaillon O."/>
            <person name="Du Pasquier L."/>
            <person name="Boudinot P."/>
            <person name="Liberles D.A."/>
            <person name="Volff J.N."/>
            <person name="Philippe H."/>
            <person name="Lenhard B."/>
            <person name="Roest Crollius H."/>
            <person name="Wincker P."/>
            <person name="Chourrout D."/>
        </authorList>
    </citation>
    <scope>NUCLEOTIDE SEQUENCE [LARGE SCALE GENOMIC DNA]</scope>
</reference>
<name>E4YF67_OIKDI</name>